<dbReference type="SUPFAM" id="SSF81324">
    <property type="entry name" value="Voltage-gated potassium channels"/>
    <property type="match status" value="1"/>
</dbReference>
<dbReference type="PANTHER" id="PTHR47823:SF9">
    <property type="entry name" value="CHROMOSOME UNDETERMINED SCAFFOLD_10, WHOLE GENOME SHOTGUN SEQUENCE"/>
    <property type="match status" value="1"/>
</dbReference>
<keyword evidence="2" id="KW-0472">Membrane</keyword>
<keyword evidence="2" id="KW-1133">Transmembrane helix</keyword>
<dbReference type="PANTHER" id="PTHR47823">
    <property type="entry name" value="ION_TRANS DOMAIN-CONTAINING PROTEIN"/>
    <property type="match status" value="1"/>
</dbReference>
<protein>
    <recommendedName>
        <fullName evidence="3">Potassium channel domain-containing protein</fullName>
    </recommendedName>
</protein>
<feature type="domain" description="Potassium channel" evidence="3">
    <location>
        <begin position="93"/>
        <end position="149"/>
    </location>
</feature>
<organism evidence="4 5">
    <name type="scientific">Prorocentrum cordatum</name>
    <dbReference type="NCBI Taxonomy" id="2364126"/>
    <lineage>
        <taxon>Eukaryota</taxon>
        <taxon>Sar</taxon>
        <taxon>Alveolata</taxon>
        <taxon>Dinophyceae</taxon>
        <taxon>Prorocentrales</taxon>
        <taxon>Prorocentraceae</taxon>
        <taxon>Prorocentrum</taxon>
    </lineage>
</organism>
<dbReference type="Proteomes" id="UP001189429">
    <property type="component" value="Unassembled WGS sequence"/>
</dbReference>
<feature type="region of interest" description="Disordered" evidence="1">
    <location>
        <begin position="48"/>
        <end position="67"/>
    </location>
</feature>
<comment type="caution">
    <text evidence="4">The sequence shown here is derived from an EMBL/GenBank/DDBJ whole genome shotgun (WGS) entry which is preliminary data.</text>
</comment>
<keyword evidence="5" id="KW-1185">Reference proteome</keyword>
<dbReference type="InterPro" id="IPR003938">
    <property type="entry name" value="K_chnl_volt-dep_EAG/ELK/ERG"/>
</dbReference>
<evidence type="ECO:0000256" key="1">
    <source>
        <dbReference type="SAM" id="MobiDB-lite"/>
    </source>
</evidence>
<sequence>MAPRLAAAKTTDAIAEKIRAATNIVMRTASIGEKNPAERADVLLTNSSNTASLSERRPRRRARESTGATQVAVAAVRKYSLSHAVASTADTDSSLDKYVISLYWVFTTMTTVGYGDVIPTNNMERVFAVCVILFGATVFGYIISTIAEMSNEHNRDALGLNMSLLRHYGTEQHFSERMHKLMRFHYGFWYQEMTPRQEESRLLAKLPPALRKEVIKYIHRHVISSIPLFRKQLPDWFVAAAVRLLEPQAFCAGEVIVSEFQAGPRQDVFFVHGGHCESYCTSSASHRASHRPGTVRRRGSALMKAEGPCVCGAGCEGECPGRLLDVYPPGSAFGYEFILQESSFSPFIDHKKMMVRCSQAAPCFLYALRHCTLTDINRNYPEFGQVVQEAAPGAAAAGASRRGKLGVGGPDLVGHLWQLRDATRS</sequence>
<dbReference type="InterPro" id="IPR013099">
    <property type="entry name" value="K_chnl_dom"/>
</dbReference>
<keyword evidence="2" id="KW-0812">Transmembrane</keyword>
<name>A0ABN9TNT7_9DINO</name>
<dbReference type="Gene3D" id="2.60.120.10">
    <property type="entry name" value="Jelly Rolls"/>
    <property type="match status" value="1"/>
</dbReference>
<reference evidence="4" key="1">
    <citation type="submission" date="2023-10" db="EMBL/GenBank/DDBJ databases">
        <authorList>
            <person name="Chen Y."/>
            <person name="Shah S."/>
            <person name="Dougan E. K."/>
            <person name="Thang M."/>
            <person name="Chan C."/>
        </authorList>
    </citation>
    <scope>NUCLEOTIDE SEQUENCE [LARGE SCALE GENOMIC DNA]</scope>
</reference>
<evidence type="ECO:0000313" key="5">
    <source>
        <dbReference type="Proteomes" id="UP001189429"/>
    </source>
</evidence>
<dbReference type="Gene3D" id="1.10.287.70">
    <property type="match status" value="1"/>
</dbReference>
<gene>
    <name evidence="4" type="ORF">PCOR1329_LOCUS40629</name>
</gene>
<dbReference type="SUPFAM" id="SSF51206">
    <property type="entry name" value="cAMP-binding domain-like"/>
    <property type="match status" value="1"/>
</dbReference>
<feature type="transmembrane region" description="Helical" evidence="2">
    <location>
        <begin position="126"/>
        <end position="147"/>
    </location>
</feature>
<dbReference type="PRINTS" id="PR01463">
    <property type="entry name" value="EAGCHANLFMLY"/>
</dbReference>
<dbReference type="InterPro" id="IPR014710">
    <property type="entry name" value="RmlC-like_jellyroll"/>
</dbReference>
<evidence type="ECO:0000313" key="4">
    <source>
        <dbReference type="EMBL" id="CAK0847427.1"/>
    </source>
</evidence>
<dbReference type="InterPro" id="IPR018490">
    <property type="entry name" value="cNMP-bd_dom_sf"/>
</dbReference>
<evidence type="ECO:0000256" key="2">
    <source>
        <dbReference type="SAM" id="Phobius"/>
    </source>
</evidence>
<evidence type="ECO:0000259" key="3">
    <source>
        <dbReference type="Pfam" id="PF07885"/>
    </source>
</evidence>
<proteinExistence type="predicted"/>
<accession>A0ABN9TNT7</accession>
<dbReference type="Pfam" id="PF07885">
    <property type="entry name" value="Ion_trans_2"/>
    <property type="match status" value="1"/>
</dbReference>
<dbReference type="EMBL" id="CAUYUJ010014899">
    <property type="protein sequence ID" value="CAK0847427.1"/>
    <property type="molecule type" value="Genomic_DNA"/>
</dbReference>